<accession>A0A8R1UCW4</accession>
<accession>A0A2A6CPQ4</accession>
<reference evidence="1" key="2">
    <citation type="submission" date="2022-06" db="UniProtKB">
        <authorList>
            <consortium name="EnsemblMetazoa"/>
        </authorList>
    </citation>
    <scope>IDENTIFICATION</scope>
    <source>
        <strain evidence="1">PS312</strain>
    </source>
</reference>
<organism evidence="1 2">
    <name type="scientific">Pristionchus pacificus</name>
    <name type="common">Parasitic nematode worm</name>
    <dbReference type="NCBI Taxonomy" id="54126"/>
    <lineage>
        <taxon>Eukaryota</taxon>
        <taxon>Metazoa</taxon>
        <taxon>Ecdysozoa</taxon>
        <taxon>Nematoda</taxon>
        <taxon>Chromadorea</taxon>
        <taxon>Rhabditida</taxon>
        <taxon>Rhabditina</taxon>
        <taxon>Diplogasteromorpha</taxon>
        <taxon>Diplogasteroidea</taxon>
        <taxon>Neodiplogasteridae</taxon>
        <taxon>Pristionchus</taxon>
    </lineage>
</organism>
<keyword evidence="2" id="KW-1185">Reference proteome</keyword>
<name>A0A2A6CPQ4_PRIPA</name>
<sequence>MATVSKPVGIPQKPSSLQSAVLDLSPFEQLPRQLIDQIIGHVPEAVFEMRLTCRLLKSLVDEHGKRPCDIPIVQRIAFTVKNAWLSIPKRRTALFELRLTLHQPALKFMIQRYFNGLEHPSQYGIEITSLPDDVLDDLRCCLGTRIVETSLPHYHDGMVPSIFDLIKDIKLEKLEMFADLNSAKVGNGLLKQLRENRVDELFLTVQLLLTAAFLLDLSTIVRSLLITQLCFSDKDLNQRHFLGIDDFNWTPVILGMFERRLDKMLVRTDYCAYLTLQSADDIRRRLPLLGKGIWFETRCNAFDQYEDRLDYVTNDHSVKALRWTPFHNALAIKHCSRESEKLEF</sequence>
<protein>
    <submittedName>
        <fullName evidence="1">Uncharacterized protein</fullName>
    </submittedName>
</protein>
<dbReference type="Proteomes" id="UP000005239">
    <property type="component" value="Unassembled WGS sequence"/>
</dbReference>
<gene>
    <name evidence="1" type="primary">WBGene00106066</name>
</gene>
<proteinExistence type="predicted"/>
<dbReference type="EnsemblMetazoa" id="PPA16512.1">
    <property type="protein sequence ID" value="PPA16512.1"/>
    <property type="gene ID" value="WBGene00106066"/>
</dbReference>
<evidence type="ECO:0000313" key="2">
    <source>
        <dbReference type="Proteomes" id="UP000005239"/>
    </source>
</evidence>
<reference evidence="2" key="1">
    <citation type="journal article" date="2008" name="Nat. Genet.">
        <title>The Pristionchus pacificus genome provides a unique perspective on nematode lifestyle and parasitism.</title>
        <authorList>
            <person name="Dieterich C."/>
            <person name="Clifton S.W."/>
            <person name="Schuster L.N."/>
            <person name="Chinwalla A."/>
            <person name="Delehaunty K."/>
            <person name="Dinkelacker I."/>
            <person name="Fulton L."/>
            <person name="Fulton R."/>
            <person name="Godfrey J."/>
            <person name="Minx P."/>
            <person name="Mitreva M."/>
            <person name="Roeseler W."/>
            <person name="Tian H."/>
            <person name="Witte H."/>
            <person name="Yang S.P."/>
            <person name="Wilson R.K."/>
            <person name="Sommer R.J."/>
        </authorList>
    </citation>
    <scope>NUCLEOTIDE SEQUENCE [LARGE SCALE GENOMIC DNA]</scope>
    <source>
        <strain evidence="2">PS312</strain>
    </source>
</reference>
<dbReference type="AlphaFoldDB" id="A0A2A6CPQ4"/>
<evidence type="ECO:0000313" key="1">
    <source>
        <dbReference type="EnsemblMetazoa" id="PPA16512.1"/>
    </source>
</evidence>